<dbReference type="OrthoDB" id="5243804at2"/>
<evidence type="ECO:0000313" key="4">
    <source>
        <dbReference type="Proteomes" id="UP000309450"/>
    </source>
</evidence>
<dbReference type="Pfam" id="PF00892">
    <property type="entry name" value="EamA"/>
    <property type="match status" value="1"/>
</dbReference>
<feature type="transmembrane region" description="Helical" evidence="1">
    <location>
        <begin position="152"/>
        <end position="172"/>
    </location>
</feature>
<dbReference type="Proteomes" id="UP000309450">
    <property type="component" value="Unassembled WGS sequence"/>
</dbReference>
<comment type="caution">
    <text evidence="3">The sequence shown here is derived from an EMBL/GenBank/DDBJ whole genome shotgun (WGS) entry which is preliminary data.</text>
</comment>
<keyword evidence="1" id="KW-1133">Transmembrane helix</keyword>
<dbReference type="AlphaFoldDB" id="A0A4S3MQM1"/>
<evidence type="ECO:0000313" key="3">
    <source>
        <dbReference type="EMBL" id="THD84707.1"/>
    </source>
</evidence>
<reference evidence="3 4" key="1">
    <citation type="submission" date="2019-04" db="EMBL/GenBank/DDBJ databases">
        <title>Draft genome sequence of Gemmobacter aestuarii sp. nov.</title>
        <authorList>
            <person name="Hameed A."/>
            <person name="Lin S.-Y."/>
            <person name="Shahina M."/>
            <person name="Lai W.-A."/>
            <person name="Young C.-C."/>
        </authorList>
    </citation>
    <scope>NUCLEOTIDE SEQUENCE [LARGE SCALE GENOMIC DNA]</scope>
    <source>
        <strain evidence="3 4">CC-PW-75</strain>
    </source>
</reference>
<feature type="transmembrane region" description="Helical" evidence="1">
    <location>
        <begin position="192"/>
        <end position="211"/>
    </location>
</feature>
<evidence type="ECO:0000259" key="2">
    <source>
        <dbReference type="Pfam" id="PF00892"/>
    </source>
</evidence>
<feature type="transmembrane region" description="Helical" evidence="1">
    <location>
        <begin position="223"/>
        <end position="245"/>
    </location>
</feature>
<evidence type="ECO:0000256" key="1">
    <source>
        <dbReference type="SAM" id="Phobius"/>
    </source>
</evidence>
<keyword evidence="4" id="KW-1185">Reference proteome</keyword>
<keyword evidence="1" id="KW-0472">Membrane</keyword>
<dbReference type="InterPro" id="IPR000620">
    <property type="entry name" value="EamA_dom"/>
</dbReference>
<protein>
    <submittedName>
        <fullName evidence="3">EamA/RhaT family transporter</fullName>
    </submittedName>
</protein>
<feature type="transmembrane region" description="Helical" evidence="1">
    <location>
        <begin position="281"/>
        <end position="297"/>
    </location>
</feature>
<organism evidence="3 4">
    <name type="scientific">Aliigemmobacter aestuarii</name>
    <dbReference type="NCBI Taxonomy" id="1445661"/>
    <lineage>
        <taxon>Bacteria</taxon>
        <taxon>Pseudomonadati</taxon>
        <taxon>Pseudomonadota</taxon>
        <taxon>Alphaproteobacteria</taxon>
        <taxon>Rhodobacterales</taxon>
        <taxon>Paracoccaceae</taxon>
        <taxon>Aliigemmobacter</taxon>
    </lineage>
</organism>
<sequence length="298" mass="31430">METWVLVTILAAALQTLRFGLQKQLKGLGLSTSGATFSRFIFAVPLAAAGCAVLMGLRGYPLPDLAPGFWLWVMMGGLGQIIATFCTVALFSERSFAVGIAFTKTETVQVAAFSMLLLGEAVSAPGLLAILVGLVGVLLLSRPKGGWGATGLFNRAMGLGLLAGGLFGLSAIGYRAATLAVPVDDPLFRATFALMCVTGFQTLAMALWLRLREPGEITRVVSIWRATLWVGVTGVLGSLGWFTAFTLQNAAYVRSLGQVELIFSLLVSILIFKERASLRELAGMALLALSIVGIVLAA</sequence>
<proteinExistence type="predicted"/>
<dbReference type="SUPFAM" id="SSF103481">
    <property type="entry name" value="Multidrug resistance efflux transporter EmrE"/>
    <property type="match status" value="2"/>
</dbReference>
<dbReference type="GO" id="GO:0016020">
    <property type="term" value="C:membrane"/>
    <property type="evidence" value="ECO:0007669"/>
    <property type="project" value="InterPro"/>
</dbReference>
<feature type="transmembrane region" description="Helical" evidence="1">
    <location>
        <begin position="69"/>
        <end position="91"/>
    </location>
</feature>
<feature type="domain" description="EamA" evidence="2">
    <location>
        <begin position="159"/>
        <end position="295"/>
    </location>
</feature>
<feature type="transmembrane region" description="Helical" evidence="1">
    <location>
        <begin position="36"/>
        <end position="57"/>
    </location>
</feature>
<gene>
    <name evidence="3" type="ORF">E7811_02945</name>
</gene>
<accession>A0A4S3MQM1</accession>
<feature type="transmembrane region" description="Helical" evidence="1">
    <location>
        <begin position="111"/>
        <end position="140"/>
    </location>
</feature>
<dbReference type="EMBL" id="SSND01000001">
    <property type="protein sequence ID" value="THD84707.1"/>
    <property type="molecule type" value="Genomic_DNA"/>
</dbReference>
<feature type="transmembrane region" description="Helical" evidence="1">
    <location>
        <begin position="251"/>
        <end position="272"/>
    </location>
</feature>
<keyword evidence="1" id="KW-0812">Transmembrane</keyword>
<dbReference type="RefSeq" id="WP_136393088.1">
    <property type="nucleotide sequence ID" value="NZ_SSND01000001.1"/>
</dbReference>
<name>A0A4S3MQM1_9RHOB</name>
<dbReference type="InterPro" id="IPR037185">
    <property type="entry name" value="EmrE-like"/>
</dbReference>